<gene>
    <name evidence="4" type="ORF">C7378_3231</name>
</gene>
<keyword evidence="3" id="KW-0812">Transmembrane</keyword>
<evidence type="ECO:0000256" key="1">
    <source>
        <dbReference type="ARBA" id="ARBA00006484"/>
    </source>
</evidence>
<keyword evidence="3" id="KW-0472">Membrane</keyword>
<dbReference type="SUPFAM" id="SSF51735">
    <property type="entry name" value="NAD(P)-binding Rossmann-fold domains"/>
    <property type="match status" value="1"/>
</dbReference>
<name>A0A4R1KZ52_9BACT</name>
<dbReference type="RefSeq" id="WP_131998921.1">
    <property type="nucleotide sequence ID" value="NZ_SMGK01000006.1"/>
</dbReference>
<keyword evidence="3" id="KW-1133">Transmembrane helix</keyword>
<dbReference type="GO" id="GO:0016020">
    <property type="term" value="C:membrane"/>
    <property type="evidence" value="ECO:0007669"/>
    <property type="project" value="TreeGrafter"/>
</dbReference>
<protein>
    <submittedName>
        <fullName evidence="4">Short-subunit dehydrogenase</fullName>
    </submittedName>
</protein>
<dbReference type="OrthoDB" id="9808814at2"/>
<organism evidence="4 5">
    <name type="scientific">Acidipila rosea</name>
    <dbReference type="NCBI Taxonomy" id="768535"/>
    <lineage>
        <taxon>Bacteria</taxon>
        <taxon>Pseudomonadati</taxon>
        <taxon>Acidobacteriota</taxon>
        <taxon>Terriglobia</taxon>
        <taxon>Terriglobales</taxon>
        <taxon>Acidobacteriaceae</taxon>
        <taxon>Acidipila</taxon>
    </lineage>
</organism>
<dbReference type="PRINTS" id="PR00081">
    <property type="entry name" value="GDHRDH"/>
</dbReference>
<dbReference type="Gene3D" id="3.40.50.720">
    <property type="entry name" value="NAD(P)-binding Rossmann-like Domain"/>
    <property type="match status" value="1"/>
</dbReference>
<accession>A0A4R1KZ52</accession>
<evidence type="ECO:0000313" key="4">
    <source>
        <dbReference type="EMBL" id="TCK70842.1"/>
    </source>
</evidence>
<dbReference type="AlphaFoldDB" id="A0A4R1KZ52"/>
<sequence length="253" mass="26855">MAKSQSDLPSRVLALGATSAIAIAVLRQLAVKGASFYLVARNGEKIDTVAADLRVRGASAVHTRVLDLDNTALHPQMLADSAAALGTIDLALIAHGVLGEQADAQTDYSHAEAVLRTNLLSPVSLITWLANYFEAAHKGTLAVISSVAGDRGRKSNYVYGASKGGLNVFLDGVRNRIDRSGVQVLTIKPGFVSTPMTAHLPQNALFAHPNAIADGILKAIAKRKDVVYVPAFWGLIMFVVRSVPGSIFKKMNM</sequence>
<proteinExistence type="inferred from homology"/>
<dbReference type="InterPro" id="IPR020904">
    <property type="entry name" value="Sc_DH/Rdtase_CS"/>
</dbReference>
<comment type="similarity">
    <text evidence="1">Belongs to the short-chain dehydrogenases/reductases (SDR) family.</text>
</comment>
<dbReference type="Proteomes" id="UP000295210">
    <property type="component" value="Unassembled WGS sequence"/>
</dbReference>
<dbReference type="Pfam" id="PF00106">
    <property type="entry name" value="adh_short"/>
    <property type="match status" value="1"/>
</dbReference>
<dbReference type="PROSITE" id="PS00061">
    <property type="entry name" value="ADH_SHORT"/>
    <property type="match status" value="1"/>
</dbReference>
<comment type="caution">
    <text evidence="4">The sequence shown here is derived from an EMBL/GenBank/DDBJ whole genome shotgun (WGS) entry which is preliminary data.</text>
</comment>
<dbReference type="InterPro" id="IPR002347">
    <property type="entry name" value="SDR_fam"/>
</dbReference>
<dbReference type="EMBL" id="SMGK01000006">
    <property type="protein sequence ID" value="TCK70842.1"/>
    <property type="molecule type" value="Genomic_DNA"/>
</dbReference>
<reference evidence="4 5" key="1">
    <citation type="submission" date="2019-03" db="EMBL/GenBank/DDBJ databases">
        <title>Genomic Encyclopedia of Type Strains, Phase IV (KMG-IV): sequencing the most valuable type-strain genomes for metagenomic binning, comparative biology and taxonomic classification.</title>
        <authorList>
            <person name="Goeker M."/>
        </authorList>
    </citation>
    <scope>NUCLEOTIDE SEQUENCE [LARGE SCALE GENOMIC DNA]</scope>
    <source>
        <strain evidence="4 5">DSM 103428</strain>
    </source>
</reference>
<keyword evidence="2" id="KW-0560">Oxidoreductase</keyword>
<dbReference type="PANTHER" id="PTHR44196:SF1">
    <property type="entry name" value="DEHYDROGENASE_REDUCTASE SDR FAMILY MEMBER 7B"/>
    <property type="match status" value="1"/>
</dbReference>
<dbReference type="PANTHER" id="PTHR44196">
    <property type="entry name" value="DEHYDROGENASE/REDUCTASE SDR FAMILY MEMBER 7B"/>
    <property type="match status" value="1"/>
</dbReference>
<dbReference type="NCBIfam" id="NF005489">
    <property type="entry name" value="PRK07102.1"/>
    <property type="match status" value="1"/>
</dbReference>
<evidence type="ECO:0000256" key="3">
    <source>
        <dbReference type="SAM" id="Phobius"/>
    </source>
</evidence>
<dbReference type="GO" id="GO:0016491">
    <property type="term" value="F:oxidoreductase activity"/>
    <property type="evidence" value="ECO:0007669"/>
    <property type="project" value="UniProtKB-KW"/>
</dbReference>
<evidence type="ECO:0000256" key="2">
    <source>
        <dbReference type="ARBA" id="ARBA00023002"/>
    </source>
</evidence>
<feature type="transmembrane region" description="Helical" evidence="3">
    <location>
        <begin position="227"/>
        <end position="248"/>
    </location>
</feature>
<keyword evidence="5" id="KW-1185">Reference proteome</keyword>
<dbReference type="InterPro" id="IPR036291">
    <property type="entry name" value="NAD(P)-bd_dom_sf"/>
</dbReference>
<evidence type="ECO:0000313" key="5">
    <source>
        <dbReference type="Proteomes" id="UP000295210"/>
    </source>
</evidence>